<evidence type="ECO:0000259" key="3">
    <source>
        <dbReference type="PROSITE" id="PS50085"/>
    </source>
</evidence>
<comment type="caution">
    <text evidence="4">The sequence shown here is derived from an EMBL/GenBank/DDBJ whole genome shotgun (WGS) entry which is preliminary data.</text>
</comment>
<dbReference type="FunFam" id="3.40.50.11210:FF:000001">
    <property type="entry name" value="Ral GTPase-activating protein subunit alpha-1 isoform 1"/>
    <property type="match status" value="1"/>
</dbReference>
<keyword evidence="1" id="KW-0343">GTPase activation</keyword>
<dbReference type="GO" id="GO:0051056">
    <property type="term" value="P:regulation of small GTPase mediated signal transduction"/>
    <property type="evidence" value="ECO:0007669"/>
    <property type="project" value="InterPro"/>
</dbReference>
<name>A0A1R0GWW2_9FUNG</name>
<dbReference type="Pfam" id="PF02145">
    <property type="entry name" value="Rap_GAP"/>
    <property type="match status" value="1"/>
</dbReference>
<dbReference type="GO" id="GO:0005634">
    <property type="term" value="C:nucleus"/>
    <property type="evidence" value="ECO:0007669"/>
    <property type="project" value="InterPro"/>
</dbReference>
<gene>
    <name evidence="4" type="ORF">AYI68_g4510</name>
</gene>
<dbReference type="Gene3D" id="3.40.50.11210">
    <property type="entry name" value="Rap/Ran-GAP"/>
    <property type="match status" value="1"/>
</dbReference>
<dbReference type="GO" id="GO:0005737">
    <property type="term" value="C:cytoplasm"/>
    <property type="evidence" value="ECO:0007669"/>
    <property type="project" value="TreeGrafter"/>
</dbReference>
<feature type="compositionally biased region" description="Polar residues" evidence="2">
    <location>
        <begin position="1159"/>
        <end position="1174"/>
    </location>
</feature>
<reference evidence="4 5" key="1">
    <citation type="journal article" date="2016" name="Mol. Biol. Evol.">
        <title>Genome-Wide Survey of Gut Fungi (Harpellales) Reveals the First Horizontally Transferred Ubiquitin Gene from a Mosquito Host.</title>
        <authorList>
            <person name="Wang Y."/>
            <person name="White M.M."/>
            <person name="Kvist S."/>
            <person name="Moncalvo J.M."/>
        </authorList>
    </citation>
    <scope>NUCLEOTIDE SEQUENCE [LARGE SCALE GENOMIC DNA]</scope>
    <source>
        <strain evidence="4 5">ALG-7-W6</strain>
    </source>
</reference>
<evidence type="ECO:0000256" key="2">
    <source>
        <dbReference type="SAM" id="MobiDB-lite"/>
    </source>
</evidence>
<protein>
    <submittedName>
        <fullName evidence="4">Tuberous sclerosis 2 protein-like protein</fullName>
    </submittedName>
</protein>
<dbReference type="Proteomes" id="UP000187455">
    <property type="component" value="Unassembled WGS sequence"/>
</dbReference>
<feature type="compositionally biased region" description="Polar residues" evidence="2">
    <location>
        <begin position="1862"/>
        <end position="1872"/>
    </location>
</feature>
<dbReference type="SUPFAM" id="SSF111347">
    <property type="entry name" value="Rap/Ran-GAP"/>
    <property type="match status" value="1"/>
</dbReference>
<dbReference type="PANTHER" id="PTHR10063">
    <property type="entry name" value="TUBERIN"/>
    <property type="match status" value="1"/>
</dbReference>
<dbReference type="PANTHER" id="PTHR10063:SF0">
    <property type="entry name" value="TUBERIN"/>
    <property type="match status" value="1"/>
</dbReference>
<dbReference type="GO" id="GO:0005096">
    <property type="term" value="F:GTPase activator activity"/>
    <property type="evidence" value="ECO:0007669"/>
    <property type="project" value="UniProtKB-KW"/>
</dbReference>
<dbReference type="InterPro" id="IPR018515">
    <property type="entry name" value="Tuberin-type_domain"/>
</dbReference>
<feature type="region of interest" description="Disordered" evidence="2">
    <location>
        <begin position="1850"/>
        <end position="1872"/>
    </location>
</feature>
<feature type="domain" description="Rap-GAP" evidence="3">
    <location>
        <begin position="1473"/>
        <end position="1725"/>
    </location>
</feature>
<dbReference type="InterPro" id="IPR027107">
    <property type="entry name" value="Tuberin/Ral-act_asu"/>
</dbReference>
<dbReference type="OrthoDB" id="19311at2759"/>
<dbReference type="InterPro" id="IPR000331">
    <property type="entry name" value="Rap/Ran_GAP_dom"/>
</dbReference>
<accession>A0A1R0GWW2</accession>
<dbReference type="PROSITE" id="PS50085">
    <property type="entry name" value="RAPGAP"/>
    <property type="match status" value="1"/>
</dbReference>
<keyword evidence="5" id="KW-1185">Reference proteome</keyword>
<dbReference type="InterPro" id="IPR035974">
    <property type="entry name" value="Rap/Ran-GAP_sf"/>
</dbReference>
<evidence type="ECO:0000313" key="4">
    <source>
        <dbReference type="EMBL" id="OLY81387.1"/>
    </source>
</evidence>
<evidence type="ECO:0000256" key="1">
    <source>
        <dbReference type="ARBA" id="ARBA00022468"/>
    </source>
</evidence>
<dbReference type="EMBL" id="LSSL01002507">
    <property type="protein sequence ID" value="OLY81387.1"/>
    <property type="molecule type" value="Genomic_DNA"/>
</dbReference>
<sequence>MSEGDGSHNFKKASENSKDILGSGISSVFSSVFRRHTNKNQQNSVRDNKYSEFIQVDHKDSHPQIQNITRDISDHSTNTNSSSFHTDSLIDKNIAFSQKEKNLTEDLIDSGIPLKNTPQILFYDAREIVAKEGDLSLQNASIDRRIASIQKVTDIINEKAYLENLNSIWDSVSDLCSLSDEDPLIRSALFKLILALHNSIQVMNDLPGHSVKNFNEPHLIEITSLLISVTDFNSIVQSCKILNWSTNNGLIVPKDSMLLFNTLYTWVSLSIELCYLDFSQETSELITEETPLGSKNSDAEELLLNSMILMCSQVQNNYPLLTDVGVSNVLSELCCKSQVILLSGQQSFTFKLSDYLIGVFGLLNQVTNCGAIPLDTLKSVVKLICFSITSNEYREVSSKMIRGMINSSYIQEVAQCLMRMVMKKYPESAENLAAFVKNRNLAEISGFEETIIRLAVIQGAIYSICSAMAEDIFKLLNYDTAIGIFLPTLLAALQLNKEFLTNNGPIQSLISSGVPIDFNLSVYLTLKFLESLLMKNQLKELSPSNWRVIIDIFSLSSEFITSIFPNASSNDSYSQSLETFYTVLKLLCKSYESEYYKDFFWMKKSISKILFSIAKFDGFPDELAMALLNFNDFYGIDSSNSSEWQNVLFTEVETFFLNVDKNIEIRRRVVDLVKSNLFTSQDVFGSCVVTKAITRIVERLPLEIDDQIIESIIFIAERILEGGKGHEFELVLGILKSVISNFKANYEHYFSQNSTGSTAFPKGGENILGVIVNKSNIPNKSDLLTELPRNYGSQDSLDAVNASSLVDTIPEIFESSFESPSMDQTPDQFNNIPSDTESGAFDVEKIRIKSNLASIVLTKSLRTLLSSESTSSLDQTHLSFKLGYRNYLSDPQLTSKLIETILDLSSNSDVDSSVRIYYSDLQKGNPVNNWRPMVSNPVFTEEINQLSLKNSLKGPQDFDTLTVCKKWGVFNVQNYLEKMTFILFQDPSIEVVLIVAKNLEIQLSNIYLFWSCSAQIQKLVTLLTSALDTDKFGIREYWKNKLNSETRNNLVIMGYRLLTRIILYRLGKGSFKISRPCIHALNICMLELPIVFRKQLPTILTRLVQTHSALSMNVHILEFISAIARQPDMLANLVINDLKLLLQIPLNYIKVYNNQKSRNNAHHQFSPSPSPTLNSDKDTNNLRITSQPSRPPLSRSHILRKSIGSREIEKSRSSNSRESDNGDFNRAEYNFGNSRDIIQNDPTSEYYVLVMAYQAIDTIYLSLKPDKKLAILTPLFQGLLSSNSHSQDLSELNIVCIDAIFRFLFMRNDQVLARKEVVTEDDIGETDDYTFIQSFGVKTIRAQKNGRLAQIIIHRTCSMSSVTLDLPRMALKVFCENKNTYPAFIDIASSNENESFPHSSSKASGDQLPISSLNTVLHGKSVQVNVKNKLSHFPIVISSQRSFVDELTSLYPGFVGIDRPMLISHNPKIQRALNLMRVSSTIDNHKIGVIYAGPKQTTENEILSNTHGSSAYWAFIRGLGKVVRLSQVTGYSGGLDTSGSDTDGRFGIQYNDSLSNIFFHVATMMPTLDNAESGSVTQHFKKAHIGNDFVHIIFNESGDEYRFDTLASQFNFVQIIVSPGDISPKSPDLIDEFDDSQKPIVRGERLYWVRTQISPELPPIGPAMHPKLVTLSALPGLVRIASIHANIFVQVYLAIKKQDTIGYTSTWRQRLRGIRRLRDTALSNNEHSSSSTPHDLSSPGLYNVPWFFPISDVSDIASRSMNNGNLNIKTSIATPIVKSVSCQDSQPGFSKLGNSETDQSLNKHNINQFVHGSMFLSANNSPLKSGSSTAFSPNPLFSVKDRNEDFCVPPNRPKNIRPLSHLGNSRSSDVPKNGTLNYESLNTFGLNDPLKPDVYGNTAKNPKDNDQSLVNNTQSFNPLIGTDNLNHLSSRTTSVENNIDSLGKMLAESMIETKTDGDVNSLAKILDESMISNEGQGFQHIHNNPNFKASIKSDTGLSAPVQRDDYNSDYFSKLEKTGFTEDELEVIKSAINESGIASQHYVTQIDKSCLSGIDIFDPEITASKILRAVVSNIGPGDFW</sequence>
<feature type="region of interest" description="Disordered" evidence="2">
    <location>
        <begin position="1895"/>
        <end position="1917"/>
    </location>
</feature>
<evidence type="ECO:0000313" key="5">
    <source>
        <dbReference type="Proteomes" id="UP000187455"/>
    </source>
</evidence>
<dbReference type="STRING" id="133383.A0A1R0GWW2"/>
<dbReference type="Pfam" id="PF03542">
    <property type="entry name" value="Tuberin"/>
    <property type="match status" value="1"/>
</dbReference>
<feature type="compositionally biased region" description="Polar residues" evidence="2">
    <location>
        <begin position="1907"/>
        <end position="1917"/>
    </location>
</feature>
<proteinExistence type="predicted"/>
<feature type="region of interest" description="Disordered" evidence="2">
    <location>
        <begin position="1159"/>
        <end position="1225"/>
    </location>
</feature>
<feature type="compositionally biased region" description="Basic and acidic residues" evidence="2">
    <location>
        <begin position="1204"/>
        <end position="1225"/>
    </location>
</feature>
<organism evidence="4 5">
    <name type="scientific">Smittium mucronatum</name>
    <dbReference type="NCBI Taxonomy" id="133383"/>
    <lineage>
        <taxon>Eukaryota</taxon>
        <taxon>Fungi</taxon>
        <taxon>Fungi incertae sedis</taxon>
        <taxon>Zoopagomycota</taxon>
        <taxon>Kickxellomycotina</taxon>
        <taxon>Harpellomycetes</taxon>
        <taxon>Harpellales</taxon>
        <taxon>Legeriomycetaceae</taxon>
        <taxon>Smittium</taxon>
    </lineage>
</organism>